<dbReference type="RefSeq" id="WP_122914698.1">
    <property type="nucleotide sequence ID" value="NZ_RHHT01000046.1"/>
</dbReference>
<gene>
    <name evidence="2" type="ORF">EDM58_18870</name>
</gene>
<accession>A0A3M8CH95</accession>
<dbReference type="PANTHER" id="PTHR34297">
    <property type="entry name" value="HYPOTHETICAL CYTOSOLIC PROTEIN-RELATED"/>
    <property type="match status" value="1"/>
</dbReference>
<reference evidence="2 3" key="1">
    <citation type="submission" date="2018-10" db="EMBL/GenBank/DDBJ databases">
        <title>Phylogenomics of Brevibacillus.</title>
        <authorList>
            <person name="Dunlap C."/>
        </authorList>
    </citation>
    <scope>NUCLEOTIDE SEQUENCE [LARGE SCALE GENOMIC DNA]</scope>
    <source>
        <strain evidence="2 3">JCM 15085</strain>
    </source>
</reference>
<sequence length="109" mass="11692">MADNIGEIRIADNVVAVVAGVAVEEVADVSVRSGGLYQDLAKKIQGGTKGINVSILDGRVTIDLRISVRYGIPIHHACSTLQKKVKETVEHITGLFVEAINVRVDTIEL</sequence>
<dbReference type="EMBL" id="RHHT01000046">
    <property type="protein sequence ID" value="RNB75028.1"/>
    <property type="molecule type" value="Genomic_DNA"/>
</dbReference>
<name>A0A3M8CH95_9BACL</name>
<dbReference type="PANTHER" id="PTHR34297:SF1">
    <property type="entry name" value="ASP23_GLS24 FAMILY ENVELOPE STRESS RESPONSE PROTEIN"/>
    <property type="match status" value="1"/>
</dbReference>
<organism evidence="2 3">
    <name type="scientific">Brevibacillus panacihumi</name>
    <dbReference type="NCBI Taxonomy" id="497735"/>
    <lineage>
        <taxon>Bacteria</taxon>
        <taxon>Bacillati</taxon>
        <taxon>Bacillota</taxon>
        <taxon>Bacilli</taxon>
        <taxon>Bacillales</taxon>
        <taxon>Paenibacillaceae</taxon>
        <taxon>Brevibacillus</taxon>
    </lineage>
</organism>
<comment type="similarity">
    <text evidence="1">Belongs to the asp23 family.</text>
</comment>
<comment type="caution">
    <text evidence="2">The sequence shown here is derived from an EMBL/GenBank/DDBJ whole genome shotgun (WGS) entry which is preliminary data.</text>
</comment>
<protein>
    <submittedName>
        <fullName evidence="2">Asp23/Gls24 family envelope stress response protein</fullName>
    </submittedName>
</protein>
<evidence type="ECO:0000256" key="1">
    <source>
        <dbReference type="ARBA" id="ARBA00005721"/>
    </source>
</evidence>
<dbReference type="Proteomes" id="UP000281915">
    <property type="component" value="Unassembled WGS sequence"/>
</dbReference>
<evidence type="ECO:0000313" key="2">
    <source>
        <dbReference type="EMBL" id="RNB75028.1"/>
    </source>
</evidence>
<dbReference type="InterPro" id="IPR005531">
    <property type="entry name" value="Asp23"/>
</dbReference>
<dbReference type="AlphaFoldDB" id="A0A3M8CH95"/>
<proteinExistence type="inferred from homology"/>
<dbReference type="Pfam" id="PF03780">
    <property type="entry name" value="Asp23"/>
    <property type="match status" value="1"/>
</dbReference>
<evidence type="ECO:0000313" key="3">
    <source>
        <dbReference type="Proteomes" id="UP000281915"/>
    </source>
</evidence>